<sequence length="432" mass="47444">MQVELTKKDRSILEGNEGKAKQLAMRVIVRMAEIQGAKKLIDIECAHIDGCIYTGPASLHFAETLAELGGKVTVPTTMNAISIDRKRWKEQGVEAEWANCAQRLADAYLQMGAKPTFTCTPYLLPEKPQKGMDIAWAESNAVVYANSVLGAKTNRYGDLMDICAAIIGRVPLTGLHLEENRKGTILIDVEEIHEIDAFFYPVFGYFVGQRVNGGVPVITGLNHTPSADDLKAFGAATATAGSVGMFHIVGITPEAQSVENALGNKPPASIHKVSKAELREVWEKLSSGAEAKVDMITLGSPHFSYEECEFLAEIIEQEVEQAQNLIEKKSPVKVQSEFIITTSQYVYEQALNNGVAGRIEHFGIKFLTDTCLCMINTPVIPDKCQTLMTNSAKYAHYAPGLVNRKIYFSSIKDCVQSAIAGRPIISRPKWLY</sequence>
<dbReference type="Pfam" id="PF04412">
    <property type="entry name" value="AcnX"/>
    <property type="match status" value="1"/>
</dbReference>
<organism evidence="5 6">
    <name type="scientific">Bacillus salipaludis</name>
    <dbReference type="NCBI Taxonomy" id="2547811"/>
    <lineage>
        <taxon>Bacteria</taxon>
        <taxon>Bacillati</taxon>
        <taxon>Bacillota</taxon>
        <taxon>Bacilli</taxon>
        <taxon>Bacillales</taxon>
        <taxon>Bacillaceae</taxon>
        <taxon>Bacillus</taxon>
    </lineage>
</organism>
<evidence type="ECO:0000313" key="4">
    <source>
        <dbReference type="EMBL" id="MDQ6597482.1"/>
    </source>
</evidence>
<keyword evidence="1" id="KW-0408">Iron</keyword>
<protein>
    <submittedName>
        <fullName evidence="4">Aconitase X catalytic domain-containing protein</fullName>
    </submittedName>
    <submittedName>
        <fullName evidence="5">DUF521 domain-containing protein</fullName>
    </submittedName>
</protein>
<proteinExistence type="predicted"/>
<accession>A0A4V6PMG5</accession>
<evidence type="ECO:0000256" key="1">
    <source>
        <dbReference type="ARBA" id="ARBA00023004"/>
    </source>
</evidence>
<evidence type="ECO:0000313" key="6">
    <source>
        <dbReference type="Proteomes" id="UP000295132"/>
    </source>
</evidence>
<dbReference type="AlphaFoldDB" id="A0A4V6PMG5"/>
<dbReference type="EMBL" id="JAVGVR010000001">
    <property type="protein sequence ID" value="MDQ6597482.1"/>
    <property type="molecule type" value="Genomic_DNA"/>
</dbReference>
<dbReference type="PANTHER" id="PTHR36577">
    <property type="entry name" value="DUF521 DOMAIN PROTEIN (AFU_ORTHOLOGUE AFUA_6G00490)"/>
    <property type="match status" value="1"/>
</dbReference>
<dbReference type="PANTHER" id="PTHR36577:SF3">
    <property type="entry name" value="DUF521 DOMAIN PROTEIN (AFU_ORTHOLOGUE AFUA_6G00490)"/>
    <property type="match status" value="1"/>
</dbReference>
<evidence type="ECO:0000259" key="3">
    <source>
        <dbReference type="Pfam" id="PF04412"/>
    </source>
</evidence>
<feature type="domain" description="Phosphomevalonate dehydratase large subunit-like" evidence="3">
    <location>
        <begin position="4"/>
        <end position="416"/>
    </location>
</feature>
<keyword evidence="2" id="KW-0456">Lyase</keyword>
<evidence type="ECO:0000313" key="5">
    <source>
        <dbReference type="EMBL" id="TDK63093.1"/>
    </source>
</evidence>
<dbReference type="RefSeq" id="WP_133333437.1">
    <property type="nucleotide sequence ID" value="NZ_JAVGVR010000001.1"/>
</dbReference>
<dbReference type="InterPro" id="IPR007506">
    <property type="entry name" value="PMDh-L-like_dom"/>
</dbReference>
<dbReference type="Proteomes" id="UP000295132">
    <property type="component" value="Unassembled WGS sequence"/>
</dbReference>
<dbReference type="GO" id="GO:0016829">
    <property type="term" value="F:lyase activity"/>
    <property type="evidence" value="ECO:0007669"/>
    <property type="project" value="UniProtKB-KW"/>
</dbReference>
<reference evidence="4" key="2">
    <citation type="submission" date="2023-08" db="EMBL/GenBank/DDBJ databases">
        <title>Nitrogen cycling bacteria in agricultural field soils.</title>
        <authorList>
            <person name="Jang J."/>
        </authorList>
    </citation>
    <scope>NUCLEOTIDE SEQUENCE</scope>
    <source>
        <strain evidence="4">PS3-36</strain>
    </source>
</reference>
<dbReference type="EMBL" id="SMYO01000003">
    <property type="protein sequence ID" value="TDK63093.1"/>
    <property type="molecule type" value="Genomic_DNA"/>
</dbReference>
<gene>
    <name evidence="5" type="ORF">E2K98_06465</name>
    <name evidence="4" type="ORF">RCG21_14125</name>
</gene>
<name>A0A4V6PMG5_9BACI</name>
<dbReference type="CDD" id="cd01355">
    <property type="entry name" value="AcnX"/>
    <property type="match status" value="1"/>
</dbReference>
<reference evidence="5 6" key="1">
    <citation type="submission" date="2019-03" db="EMBL/GenBank/DDBJ databases">
        <title>Bacillus niacini sp. nov. a Nicotinate-Metabolizing Mesophile Isolated from Soil.</title>
        <authorList>
            <person name="Zhang G."/>
        </authorList>
    </citation>
    <scope>NUCLEOTIDE SEQUENCE [LARGE SCALE GENOMIC DNA]</scope>
    <source>
        <strain evidence="5 6">WN066</strain>
    </source>
</reference>
<evidence type="ECO:0000313" key="7">
    <source>
        <dbReference type="Proteomes" id="UP001178888"/>
    </source>
</evidence>
<keyword evidence="7" id="KW-1185">Reference proteome</keyword>
<dbReference type="Proteomes" id="UP001178888">
    <property type="component" value="Unassembled WGS sequence"/>
</dbReference>
<comment type="caution">
    <text evidence="5">The sequence shown here is derived from an EMBL/GenBank/DDBJ whole genome shotgun (WGS) entry which is preliminary data.</text>
</comment>
<evidence type="ECO:0000256" key="2">
    <source>
        <dbReference type="ARBA" id="ARBA00023239"/>
    </source>
</evidence>